<accession>A0AAV9XM44</accession>
<dbReference type="InterPro" id="IPR013024">
    <property type="entry name" value="GGCT-like"/>
</dbReference>
<feature type="domain" description="Gamma-glutamylcyclotransferase AIG2-like" evidence="4">
    <location>
        <begin position="41"/>
        <end position="153"/>
    </location>
</feature>
<dbReference type="Proteomes" id="UP001365542">
    <property type="component" value="Unassembled WGS sequence"/>
</dbReference>
<evidence type="ECO:0000313" key="5">
    <source>
        <dbReference type="EMBL" id="KAK6543031.1"/>
    </source>
</evidence>
<dbReference type="InterPro" id="IPR036568">
    <property type="entry name" value="GGCT-like_sf"/>
</dbReference>
<evidence type="ECO:0000313" key="6">
    <source>
        <dbReference type="Proteomes" id="UP001365542"/>
    </source>
</evidence>
<reference evidence="5 6" key="1">
    <citation type="submission" date="2019-10" db="EMBL/GenBank/DDBJ databases">
        <authorList>
            <person name="Palmer J.M."/>
        </authorList>
    </citation>
    <scope>NUCLEOTIDE SEQUENCE [LARGE SCALE GENOMIC DNA]</scope>
    <source>
        <strain evidence="5 6">TWF694</strain>
    </source>
</reference>
<dbReference type="SUPFAM" id="SSF110857">
    <property type="entry name" value="Gamma-glutamyl cyclotransferase-like"/>
    <property type="match status" value="1"/>
</dbReference>
<organism evidence="5 6">
    <name type="scientific">Orbilia ellipsospora</name>
    <dbReference type="NCBI Taxonomy" id="2528407"/>
    <lineage>
        <taxon>Eukaryota</taxon>
        <taxon>Fungi</taxon>
        <taxon>Dikarya</taxon>
        <taxon>Ascomycota</taxon>
        <taxon>Pezizomycotina</taxon>
        <taxon>Orbiliomycetes</taxon>
        <taxon>Orbiliales</taxon>
        <taxon>Orbiliaceae</taxon>
        <taxon>Orbilia</taxon>
    </lineage>
</organism>
<dbReference type="EMBL" id="JAVHJO010000002">
    <property type="protein sequence ID" value="KAK6543031.1"/>
    <property type="molecule type" value="Genomic_DNA"/>
</dbReference>
<dbReference type="CDD" id="cd06661">
    <property type="entry name" value="GGCT_like"/>
    <property type="match status" value="1"/>
</dbReference>
<comment type="caution">
    <text evidence="5">The sequence shown here is derived from an EMBL/GenBank/DDBJ whole genome shotgun (WGS) entry which is preliminary data.</text>
</comment>
<dbReference type="InterPro" id="IPR045038">
    <property type="entry name" value="AIG2-like"/>
</dbReference>
<name>A0AAV9XM44_9PEZI</name>
<evidence type="ECO:0000256" key="1">
    <source>
        <dbReference type="ARBA" id="ARBA00008861"/>
    </source>
</evidence>
<dbReference type="GO" id="GO:0016740">
    <property type="term" value="F:transferase activity"/>
    <property type="evidence" value="ECO:0007669"/>
    <property type="project" value="UniProtKB-KW"/>
</dbReference>
<proteinExistence type="inferred from homology"/>
<gene>
    <name evidence="5" type="ORF">TWF694_006961</name>
</gene>
<evidence type="ECO:0000259" key="4">
    <source>
        <dbReference type="Pfam" id="PF06094"/>
    </source>
</evidence>
<keyword evidence="6" id="KW-1185">Reference proteome</keyword>
<dbReference type="PANTHER" id="PTHR31544">
    <property type="entry name" value="AIG2-LIKE PROTEIN D"/>
    <property type="match status" value="1"/>
</dbReference>
<sequence length="176" mass="19515">MVVSKRIAEDYIDEAGWSSISTTTVQPPSPPPATSFEPTLFFFYGTLTIPQILKRVLGLSEDPVLIKAQTRSLKMKMWGPYPALADSNDDGDGLPVDGFAYEVKTEEHLRKLVEYEGANYKIGKVLIELSGNGREETGEGIYGMTFVWNSYAEELTDGGQFDSKLFQQMTLKTGEA</sequence>
<dbReference type="InterPro" id="IPR009288">
    <property type="entry name" value="AIG2-like_dom"/>
</dbReference>
<keyword evidence="2" id="KW-0808">Transferase</keyword>
<comment type="similarity">
    <text evidence="1">Belongs to the gamma-glutamylcyclotransferase family.</text>
</comment>
<dbReference type="Gene3D" id="3.10.490.10">
    <property type="entry name" value="Gamma-glutamyl cyclotransferase-like"/>
    <property type="match status" value="1"/>
</dbReference>
<evidence type="ECO:0000256" key="2">
    <source>
        <dbReference type="ARBA" id="ARBA00022679"/>
    </source>
</evidence>
<dbReference type="PANTHER" id="PTHR31544:SF4">
    <property type="entry name" value="GAMMA-GLUTAMYLCYCLOTRANSFERASE-RELATED"/>
    <property type="match status" value="1"/>
</dbReference>
<dbReference type="Pfam" id="PF06094">
    <property type="entry name" value="GGACT"/>
    <property type="match status" value="1"/>
</dbReference>
<dbReference type="AlphaFoldDB" id="A0AAV9XM44"/>
<protein>
    <recommendedName>
        <fullName evidence="3">Putative gamma-glutamylcyclotransferase</fullName>
    </recommendedName>
</protein>
<evidence type="ECO:0000256" key="3">
    <source>
        <dbReference type="ARBA" id="ARBA00030602"/>
    </source>
</evidence>